<reference evidence="2" key="1">
    <citation type="submission" date="2021-04" db="EMBL/GenBank/DDBJ databases">
        <authorList>
            <person name="Chebbi M.A.C M."/>
        </authorList>
    </citation>
    <scope>NUCLEOTIDE SEQUENCE</scope>
</reference>
<keyword evidence="3" id="KW-1185">Reference proteome</keyword>
<dbReference type="Proteomes" id="UP000786811">
    <property type="component" value="Unassembled WGS sequence"/>
</dbReference>
<dbReference type="AlphaFoldDB" id="A0A8J2HU23"/>
<comment type="caution">
    <text evidence="2">The sequence shown here is derived from an EMBL/GenBank/DDBJ whole genome shotgun (WGS) entry which is preliminary data.</text>
</comment>
<proteinExistence type="predicted"/>
<feature type="compositionally biased region" description="Low complexity" evidence="1">
    <location>
        <begin position="94"/>
        <end position="106"/>
    </location>
</feature>
<evidence type="ECO:0000256" key="1">
    <source>
        <dbReference type="SAM" id="MobiDB-lite"/>
    </source>
</evidence>
<evidence type="ECO:0000313" key="2">
    <source>
        <dbReference type="EMBL" id="CAG5108906.1"/>
    </source>
</evidence>
<sequence length="426" mass="47442">MSLLQIIIPTILSVQFIQIDSKSLDNPLTLKNLQLTAPSFQPKVNFSSPISVKQSMTVGAIKPIGQNRHGKFFYSPSFLTGLGIGSLASSAALSSSPPMLSPNSEPLSRRNSRPMNMFMDTNQSLPRPQISMPPHSLNPYDANYPYFALSTSLFDHSLRSIYSLLENLKNQLANRETSKEPTRVTVKNLNDEINNSAEETSNVKIVSKDDGSHFGVVDRTILKDVIKESIEEINKDLEQRQVVNIRATKNNTNITATNEQNQTENTSTNSPVTAPTPISTTESPIITSSKPEYHGGNPQPIHNVNLINGFPSTEYGHPHNEIHYGPPPSIFDHGNINGYGHDHLFAQNHLHDHGFAQTHPHEHEVFNPNYYHSEPYYGAPENHSPTDFFPSPTAENWPVYPPHARAFKVSSKTIPKTNIFRPSKLV</sequence>
<protein>
    <submittedName>
        <fullName evidence="2">Uncharacterized protein</fullName>
    </submittedName>
</protein>
<feature type="region of interest" description="Disordered" evidence="1">
    <location>
        <begin position="94"/>
        <end position="113"/>
    </location>
</feature>
<feature type="region of interest" description="Disordered" evidence="1">
    <location>
        <begin position="253"/>
        <end position="279"/>
    </location>
</feature>
<dbReference type="OrthoDB" id="7682945at2759"/>
<dbReference type="EMBL" id="CAJNRD030001124">
    <property type="protein sequence ID" value="CAG5108906.1"/>
    <property type="molecule type" value="Genomic_DNA"/>
</dbReference>
<name>A0A8J2HU23_COTCN</name>
<evidence type="ECO:0000313" key="3">
    <source>
        <dbReference type="Proteomes" id="UP000786811"/>
    </source>
</evidence>
<gene>
    <name evidence="2" type="ORF">HICCMSTLAB_LOCUS13542</name>
</gene>
<accession>A0A8J2HU23</accession>
<organism evidence="2 3">
    <name type="scientific">Cotesia congregata</name>
    <name type="common">Parasitoid wasp</name>
    <name type="synonym">Apanteles congregatus</name>
    <dbReference type="NCBI Taxonomy" id="51543"/>
    <lineage>
        <taxon>Eukaryota</taxon>
        <taxon>Metazoa</taxon>
        <taxon>Ecdysozoa</taxon>
        <taxon>Arthropoda</taxon>
        <taxon>Hexapoda</taxon>
        <taxon>Insecta</taxon>
        <taxon>Pterygota</taxon>
        <taxon>Neoptera</taxon>
        <taxon>Endopterygota</taxon>
        <taxon>Hymenoptera</taxon>
        <taxon>Apocrita</taxon>
        <taxon>Ichneumonoidea</taxon>
        <taxon>Braconidae</taxon>
        <taxon>Microgastrinae</taxon>
        <taxon>Cotesia</taxon>
    </lineage>
</organism>